<feature type="compositionally biased region" description="Polar residues" evidence="2">
    <location>
        <begin position="1013"/>
        <end position="1023"/>
    </location>
</feature>
<organism evidence="5">
    <name type="scientific">Haptolina brevifila</name>
    <dbReference type="NCBI Taxonomy" id="156173"/>
    <lineage>
        <taxon>Eukaryota</taxon>
        <taxon>Haptista</taxon>
        <taxon>Haptophyta</taxon>
        <taxon>Prymnesiophyceae</taxon>
        <taxon>Prymnesiales</taxon>
        <taxon>Prymnesiaceae</taxon>
        <taxon>Haptolina</taxon>
    </lineage>
</organism>
<evidence type="ECO:0000256" key="1">
    <source>
        <dbReference type="ARBA" id="ARBA00005585"/>
    </source>
</evidence>
<dbReference type="GO" id="GO:0016020">
    <property type="term" value="C:membrane"/>
    <property type="evidence" value="ECO:0007669"/>
    <property type="project" value="TreeGrafter"/>
</dbReference>
<dbReference type="AlphaFoldDB" id="A0A7S2IXU5"/>
<keyword evidence="3" id="KW-1133">Transmembrane helix</keyword>
<accession>A0A7S2IXU5</accession>
<dbReference type="EMBL" id="HBGU01069964">
    <property type="protein sequence ID" value="CAD9531512.1"/>
    <property type="molecule type" value="Transcribed_RNA"/>
</dbReference>
<dbReference type="PANTHER" id="PTHR10796:SF92">
    <property type="entry name" value="PATCHED-RELATED, ISOFORM A"/>
    <property type="match status" value="1"/>
</dbReference>
<dbReference type="InterPro" id="IPR000731">
    <property type="entry name" value="SSD"/>
</dbReference>
<gene>
    <name evidence="5" type="ORF">CBRE1094_LOCUS38202</name>
</gene>
<evidence type="ECO:0000313" key="5">
    <source>
        <dbReference type="EMBL" id="CAD9531512.1"/>
    </source>
</evidence>
<dbReference type="Gene3D" id="1.20.1640.10">
    <property type="entry name" value="Multidrug efflux transporter AcrB transmembrane domain"/>
    <property type="match status" value="2"/>
</dbReference>
<evidence type="ECO:0000259" key="4">
    <source>
        <dbReference type="PROSITE" id="PS50156"/>
    </source>
</evidence>
<feature type="transmembrane region" description="Helical" evidence="3">
    <location>
        <begin position="419"/>
        <end position="439"/>
    </location>
</feature>
<name>A0A7S2IXU5_9EUKA</name>
<feature type="transmembrane region" description="Helical" evidence="3">
    <location>
        <begin position="891"/>
        <end position="915"/>
    </location>
</feature>
<feature type="transmembrane region" description="Helical" evidence="3">
    <location>
        <begin position="964"/>
        <end position="984"/>
    </location>
</feature>
<evidence type="ECO:0000256" key="2">
    <source>
        <dbReference type="SAM" id="MobiDB-lite"/>
    </source>
</evidence>
<feature type="region of interest" description="Disordered" evidence="2">
    <location>
        <begin position="1003"/>
        <end position="1023"/>
    </location>
</feature>
<feature type="transmembrane region" description="Helical" evidence="3">
    <location>
        <begin position="348"/>
        <end position="373"/>
    </location>
</feature>
<evidence type="ECO:0000256" key="3">
    <source>
        <dbReference type="SAM" id="Phobius"/>
    </source>
</evidence>
<dbReference type="InterPro" id="IPR051697">
    <property type="entry name" value="Patched_domain-protein"/>
</dbReference>
<sequence length="1043" mass="114374">MVSEKMTAATPRCSKAVQSAFYKTFYNWGHFVARRPCMVILCSVVLCLALCARLFTVFRNPLPAITEQDKLWVPQDAPAIDAKDRYEAIYQNTFRRNTILFTTSPPGGNVLTKSILEEIRRFDLTVNHELYAWGGKGGDALSKGNVSYEDVCAKSQTAFGANSTAPNCVLFGHPLELWYRVGGIFDFDFSDEEIAAQVESGRGIDERLFPLNSNRTVNTASIFGGVTHDSAGHITGAKAISFTYLLGEAIDGSADRDAAIAWEDQLNYLIGEQWAGDDLSVGSVTHGPLRWSSSIVEMYPQTAGATSRELSKNIRGDLLSVNISYFIILIYAMLIFGRMQPTHSKALLALSGVVGVGMSVAVAYGFTTLFVSLNPVVNVLPFILIGIGVDDMFVLIFALEAEPLELPVKERMARAMGHAGVSITITSITDLVAFLLGTMSQLPALSGFCTFAAIGILADYAFQITFFAGWMALDAHRERKKKIDCCPCCCEAPEVVTGLCCCKCTWDCCSPSVITYGLRPFLVRYYIPCLRSKWTKALVLIGFAALTAFSAYGASQLKQDFQFRWFVNDDAPLQQVFDMQDEYFSETGLPVYVITPPSTEVDYTTTSSQQELLNVGTNAQANQYIERNSLSAWYPLFREWIGSCGDILDNDASMVGGGTCIRRDCQRNFTGTLRLQYPHCSFAKQLRDAEGNHVEELLTYNSMSIRTPLSGSADRKYLVDSTGNELPDGASLSSAYIPPAKYWNWLDQFVKDAPLGGIFNSELVWVNNATVRTPAENALGLHASRMRLTYTGMSDASSQVSSMRTLRTDVEAAKFGSTYPYMFMYLYYEQYAIIGREALLNLGLALVAVVAITLIIIANVGATVLVTVCVILVDIDILGLLWWWGLSIDSVAVINLVLAVGLALDYAVHVAHAFMQTPGTRQERCDKAIEEMGTPVLHGAFSTFLAVVVLSSSKSYIFRVFFKMFFGISLFGVLHGLVLLPVLLSIIGPAYVDHGEADGLPPSKTSKDHVFSQEPNSTSELPTISVTSTTDNSVGRVMVTQGI</sequence>
<feature type="transmembrane region" description="Helical" evidence="3">
    <location>
        <begin position="936"/>
        <end position="958"/>
    </location>
</feature>
<feature type="transmembrane region" description="Helical" evidence="3">
    <location>
        <begin position="445"/>
        <end position="473"/>
    </location>
</feature>
<keyword evidence="3" id="KW-0472">Membrane</keyword>
<proteinExistence type="inferred from homology"/>
<dbReference type="InterPro" id="IPR053958">
    <property type="entry name" value="HMGCR/SNAP/NPC1-like_SSD"/>
</dbReference>
<reference evidence="5" key="1">
    <citation type="submission" date="2021-01" db="EMBL/GenBank/DDBJ databases">
        <authorList>
            <person name="Corre E."/>
            <person name="Pelletier E."/>
            <person name="Niang G."/>
            <person name="Scheremetjew M."/>
            <person name="Finn R."/>
            <person name="Kale V."/>
            <person name="Holt S."/>
            <person name="Cochrane G."/>
            <person name="Meng A."/>
            <person name="Brown T."/>
            <person name="Cohen L."/>
        </authorList>
    </citation>
    <scope>NUCLEOTIDE SEQUENCE</scope>
    <source>
        <strain evidence="5">UTEX LB 985</strain>
    </source>
</reference>
<dbReference type="Pfam" id="PF12349">
    <property type="entry name" value="Sterol-sensing"/>
    <property type="match status" value="1"/>
</dbReference>
<dbReference type="PANTHER" id="PTHR10796">
    <property type="entry name" value="PATCHED-RELATED"/>
    <property type="match status" value="1"/>
</dbReference>
<feature type="transmembrane region" description="Helical" evidence="3">
    <location>
        <begin position="838"/>
        <end position="857"/>
    </location>
</feature>
<comment type="similarity">
    <text evidence="1">Belongs to the patched family.</text>
</comment>
<dbReference type="PROSITE" id="PS50156">
    <property type="entry name" value="SSD"/>
    <property type="match status" value="1"/>
</dbReference>
<dbReference type="SUPFAM" id="SSF82866">
    <property type="entry name" value="Multidrug efflux transporter AcrB transmembrane domain"/>
    <property type="match status" value="2"/>
</dbReference>
<feature type="domain" description="SSD" evidence="4">
    <location>
        <begin position="317"/>
        <end position="473"/>
    </location>
</feature>
<feature type="transmembrane region" description="Helical" evidence="3">
    <location>
        <begin position="318"/>
        <end position="336"/>
    </location>
</feature>
<keyword evidence="3" id="KW-0812">Transmembrane</keyword>
<feature type="transmembrane region" description="Helical" evidence="3">
    <location>
        <begin position="379"/>
        <end position="399"/>
    </location>
</feature>
<feature type="transmembrane region" description="Helical" evidence="3">
    <location>
        <begin position="37"/>
        <end position="58"/>
    </location>
</feature>
<feature type="transmembrane region" description="Helical" evidence="3">
    <location>
        <begin position="864"/>
        <end position="885"/>
    </location>
</feature>
<protein>
    <recommendedName>
        <fullName evidence="4">SSD domain-containing protein</fullName>
    </recommendedName>
</protein>